<evidence type="ECO:0000313" key="3">
    <source>
        <dbReference type="Proteomes" id="UP001205311"/>
    </source>
</evidence>
<evidence type="ECO:0000256" key="1">
    <source>
        <dbReference type="SAM" id="MobiDB-lite"/>
    </source>
</evidence>
<feature type="region of interest" description="Disordered" evidence="1">
    <location>
        <begin position="113"/>
        <end position="142"/>
    </location>
</feature>
<dbReference type="Proteomes" id="UP001205311">
    <property type="component" value="Unassembled WGS sequence"/>
</dbReference>
<evidence type="ECO:0008006" key="4">
    <source>
        <dbReference type="Google" id="ProtNLM"/>
    </source>
</evidence>
<dbReference type="RefSeq" id="WP_253672001.1">
    <property type="nucleotide sequence ID" value="NZ_JAMTCP010000037.1"/>
</dbReference>
<evidence type="ECO:0000313" key="2">
    <source>
        <dbReference type="EMBL" id="MCP2261165.1"/>
    </source>
</evidence>
<keyword evidence="3" id="KW-1185">Reference proteome</keyword>
<proteinExistence type="predicted"/>
<comment type="caution">
    <text evidence="2">The sequence shown here is derived from an EMBL/GenBank/DDBJ whole genome shotgun (WGS) entry which is preliminary data.</text>
</comment>
<sequence length="142" mass="15096">MAGVESCDGVVSGAWAPRERIVGVRRDNVLQARAVLVREARELRALLTSVASDLTAPPLAEDPVSSDAARVLAHRLRDGEDSYFARWWQYTENLLATAADLAAAARRYGYSEDEITSSSGRGADHGQDGDAAPSSPGASVPE</sequence>
<gene>
    <name evidence="2" type="ORF">LX15_004886</name>
</gene>
<reference evidence="2 3" key="1">
    <citation type="submission" date="2022-06" db="EMBL/GenBank/DDBJ databases">
        <title>Genomic Encyclopedia of Archaeal and Bacterial Type Strains, Phase II (KMG-II): from individual species to whole genera.</title>
        <authorList>
            <person name="Goeker M."/>
        </authorList>
    </citation>
    <scope>NUCLEOTIDE SEQUENCE [LARGE SCALE GENOMIC DNA]</scope>
    <source>
        <strain evidence="2 3">DSM 40477</strain>
    </source>
</reference>
<dbReference type="EMBL" id="JAMTCP010000037">
    <property type="protein sequence ID" value="MCP2261165.1"/>
    <property type="molecule type" value="Genomic_DNA"/>
</dbReference>
<organism evidence="2 3">
    <name type="scientific">Streptoalloteichus tenebrarius (strain ATCC 17920 / DSM 40477 / JCM 4838 / CBS 697.72 / NBRC 16177 / NCIMB 11028 / NRRL B-12390 / A12253. 1 / ISP 5477)</name>
    <name type="common">Streptomyces tenebrarius</name>
    <dbReference type="NCBI Taxonomy" id="1933"/>
    <lineage>
        <taxon>Bacteria</taxon>
        <taxon>Bacillati</taxon>
        <taxon>Actinomycetota</taxon>
        <taxon>Actinomycetes</taxon>
        <taxon>Pseudonocardiales</taxon>
        <taxon>Pseudonocardiaceae</taxon>
        <taxon>Streptoalloteichus</taxon>
    </lineage>
</organism>
<name>A0ABT1I091_STRSD</name>
<protein>
    <recommendedName>
        <fullName evidence="4">PE domain-containing protein</fullName>
    </recommendedName>
</protein>
<accession>A0ABT1I091</accession>